<dbReference type="PIR" id="A61628">
    <property type="entry name" value="A61628"/>
</dbReference>
<dbReference type="AlphaFoldDB" id="Q24743"/>
<evidence type="ECO:0000256" key="1">
    <source>
        <dbReference type="SAM" id="SignalP"/>
    </source>
</evidence>
<sequence length="184" mass="20568">MRWFHSFIFISLMALVLSDKPNLLVRAPRIRQSLIKLAVQPAIASGPVAVTSVEEPLIKLAVQPAIASEPVAETSVEESPEDEEPVQIAPVQTGRRIRPFVGPQYWPGYQPRYEPESWYGYRPFWGGYGQVRQPRRWAPRYWAPRVVVPVEVSTVGPVAAVIEPEVVEDVVANTDADEATPELV</sequence>
<accession>Q24743</accession>
<reference evidence="2" key="3">
    <citation type="journal article" date="1990" name="Naturwissenschaften">
        <title>Drosophila glue protein gene expression. A proposal for its ecdysone-dependent developmental control.</title>
        <authorList>
            <person name="Kress H."/>
            <person name="Swida U."/>
        </authorList>
    </citation>
    <scope>NUCLEOTIDE SEQUENCE</scope>
    <source>
        <strain evidence="2">Virilis</strain>
        <tissue evidence="2">Salivary gland</tissue>
    </source>
</reference>
<reference evidence="2" key="5">
    <citation type="journal article" date="1993" name="Chromosoma">
        <title>The salivary gland chromosomes of Drosophila virilis: a cytological map, pattern of transcription and aspects of chromosome evolution.</title>
        <authorList>
            <person name="Kress H."/>
        </authorList>
    </citation>
    <scope>NUCLEOTIDE SEQUENCE</scope>
    <source>
        <strain evidence="2">Virilis</strain>
        <tissue evidence="2">Salivary gland</tissue>
    </source>
</reference>
<proteinExistence type="predicted"/>
<protein>
    <submittedName>
        <fullName evidence="2">Egp-1</fullName>
    </submittedName>
</protein>
<organism evidence="2">
    <name type="scientific">Drosophila virilis</name>
    <name type="common">Fruit fly</name>
    <dbReference type="NCBI Taxonomy" id="7244"/>
    <lineage>
        <taxon>Eukaryota</taxon>
        <taxon>Metazoa</taxon>
        <taxon>Ecdysozoa</taxon>
        <taxon>Arthropoda</taxon>
        <taxon>Hexapoda</taxon>
        <taxon>Insecta</taxon>
        <taxon>Pterygota</taxon>
        <taxon>Neoptera</taxon>
        <taxon>Endopterygota</taxon>
        <taxon>Diptera</taxon>
        <taxon>Brachycera</taxon>
        <taxon>Muscomorpha</taxon>
        <taxon>Ephydroidea</taxon>
        <taxon>Drosophilidae</taxon>
        <taxon>Drosophila</taxon>
    </lineage>
</organism>
<reference evidence="2" key="2">
    <citation type="journal article" date="1990" name="Development">
        <title>Glue protein genes in Drosophila virilis: their organization, developmental control of transcription and specific mRNA degradation.</title>
        <authorList>
            <person name="Swida U."/>
            <person name="Lucka L."/>
            <person name="Kress H."/>
        </authorList>
    </citation>
    <scope>NUCLEOTIDE SEQUENCE</scope>
    <source>
        <strain evidence="2">Virilis</strain>
        <tissue evidence="2">Salivary gland</tissue>
    </source>
</reference>
<reference evidence="2" key="1">
    <citation type="journal article" date="1990" name="Development">
        <title>Genes from two intermolt puffs in Drosophila virilis polytene chromosomes are differentially transcribed during larval development.</title>
        <authorList>
            <person name="Kress H."/>
            <person name="Lucka L."/>
            <person name="Swida U."/>
            <person name="Thueroff E."/>
            <person name="Klemm U."/>
        </authorList>
    </citation>
    <scope>NUCLEOTIDE SEQUENCE</scope>
    <source>
        <strain evidence="2">Virilis</strain>
        <tissue evidence="2">Salivary gland</tissue>
    </source>
</reference>
<feature type="chain" id="PRO_5004202230" evidence="1">
    <location>
        <begin position="19"/>
        <end position="184"/>
    </location>
</feature>
<dbReference type="EMBL" id="Z49942">
    <property type="protein sequence ID" value="CAA90212.1"/>
    <property type="molecule type" value="Genomic_DNA"/>
</dbReference>
<keyword evidence="1" id="KW-0732">Signal</keyword>
<feature type="signal peptide" evidence="1">
    <location>
        <begin position="1"/>
        <end position="18"/>
    </location>
</feature>
<reference evidence="2" key="4">
    <citation type="journal article" date="1992" name="Mech. Dev.">
        <title>Drosophila salivary glands exhibit a regional reprogramming of gene expression during the third larval instar.</title>
        <authorList>
            <person name="Thueroff E."/>
            <person name="Stoeven S."/>
            <person name="Kress H."/>
        </authorList>
    </citation>
    <scope>NUCLEOTIDE SEQUENCE</scope>
    <source>
        <strain evidence="2">Virilis</strain>
        <tissue evidence="2">Salivary gland</tissue>
    </source>
</reference>
<name>Q24743_DROVI</name>
<evidence type="ECO:0000313" key="2">
    <source>
        <dbReference type="EMBL" id="CAA90212.1"/>
    </source>
</evidence>
<reference evidence="2" key="6">
    <citation type="submission" date="1995-06" db="EMBL/GenBank/DDBJ databases">
        <authorList>
            <person name="Stoeven S."/>
        </authorList>
    </citation>
    <scope>NUCLEOTIDE SEQUENCE</scope>
    <source>
        <strain evidence="2">Virilis</strain>
        <tissue evidence="2">Salivary gland</tissue>
    </source>
</reference>
<gene>
    <name evidence="2" type="primary">Egp-1</name>
</gene>